<dbReference type="EMBL" id="FNFE01000004">
    <property type="protein sequence ID" value="SDK40621.1"/>
    <property type="molecule type" value="Genomic_DNA"/>
</dbReference>
<gene>
    <name evidence="5" type="ORF">SAMN04515672_3018</name>
</gene>
<evidence type="ECO:0000256" key="1">
    <source>
        <dbReference type="ARBA" id="ARBA00004196"/>
    </source>
</evidence>
<keyword evidence="6" id="KW-1185">Reference proteome</keyword>
<dbReference type="OrthoDB" id="304381at2157"/>
<dbReference type="AlphaFoldDB" id="A0A1G9BM91"/>
<dbReference type="PANTHER" id="PTHR30532">
    <property type="entry name" value="IRON III DICITRATE-BINDING PERIPLASMIC PROTEIN"/>
    <property type="match status" value="1"/>
</dbReference>
<dbReference type="InterPro" id="IPR051313">
    <property type="entry name" value="Bact_iron-sidero_bind"/>
</dbReference>
<dbReference type="PANTHER" id="PTHR30532:SF1">
    <property type="entry name" value="IRON(3+)-HYDROXAMATE-BINDING PROTEIN FHUD"/>
    <property type="match status" value="1"/>
</dbReference>
<keyword evidence="3" id="KW-0732">Signal</keyword>
<evidence type="ECO:0000313" key="6">
    <source>
        <dbReference type="Proteomes" id="UP000198882"/>
    </source>
</evidence>
<dbReference type="SUPFAM" id="SSF53807">
    <property type="entry name" value="Helical backbone' metal receptor"/>
    <property type="match status" value="1"/>
</dbReference>
<dbReference type="PROSITE" id="PS51257">
    <property type="entry name" value="PROKAR_LIPOPROTEIN"/>
    <property type="match status" value="1"/>
</dbReference>
<feature type="domain" description="Fe/B12 periplasmic-binding" evidence="4">
    <location>
        <begin position="65"/>
        <end position="331"/>
    </location>
</feature>
<keyword evidence="2" id="KW-0813">Transport</keyword>
<name>A0A1G9BM91_9EURY</name>
<evidence type="ECO:0000313" key="5">
    <source>
        <dbReference type="EMBL" id="SDK40621.1"/>
    </source>
</evidence>
<dbReference type="RefSeq" id="WP_090308435.1">
    <property type="nucleotide sequence ID" value="NZ_FNFE01000004.1"/>
</dbReference>
<dbReference type="Proteomes" id="UP000198882">
    <property type="component" value="Unassembled WGS sequence"/>
</dbReference>
<comment type="subcellular location">
    <subcellularLocation>
        <location evidence="1">Cell envelope</location>
    </subcellularLocation>
</comment>
<organism evidence="5 6">
    <name type="scientific">Natronorubrum texcoconense</name>
    <dbReference type="NCBI Taxonomy" id="1095776"/>
    <lineage>
        <taxon>Archaea</taxon>
        <taxon>Methanobacteriati</taxon>
        <taxon>Methanobacteriota</taxon>
        <taxon>Stenosarchaea group</taxon>
        <taxon>Halobacteria</taxon>
        <taxon>Halobacteriales</taxon>
        <taxon>Natrialbaceae</taxon>
        <taxon>Natronorubrum</taxon>
    </lineage>
</organism>
<accession>A0A1G9BM91</accession>
<dbReference type="Pfam" id="PF01497">
    <property type="entry name" value="Peripla_BP_2"/>
    <property type="match status" value="1"/>
</dbReference>
<reference evidence="6" key="1">
    <citation type="submission" date="2016-10" db="EMBL/GenBank/DDBJ databases">
        <authorList>
            <person name="Varghese N."/>
            <person name="Submissions S."/>
        </authorList>
    </citation>
    <scope>NUCLEOTIDE SEQUENCE [LARGE SCALE GENOMIC DNA]</scope>
    <source>
        <strain evidence="6">B4,CECT 8067,JCM 17497</strain>
    </source>
</reference>
<protein>
    <submittedName>
        <fullName evidence="5">Ferrichrome-binding protein</fullName>
    </submittedName>
</protein>
<evidence type="ECO:0000256" key="3">
    <source>
        <dbReference type="ARBA" id="ARBA00022729"/>
    </source>
</evidence>
<dbReference type="Gene3D" id="3.40.50.1980">
    <property type="entry name" value="Nitrogenase molybdenum iron protein domain"/>
    <property type="match status" value="2"/>
</dbReference>
<dbReference type="InterPro" id="IPR002491">
    <property type="entry name" value="ABC_transptr_periplasmic_BD"/>
</dbReference>
<evidence type="ECO:0000259" key="4">
    <source>
        <dbReference type="Pfam" id="PF01497"/>
    </source>
</evidence>
<evidence type="ECO:0000256" key="2">
    <source>
        <dbReference type="ARBA" id="ARBA00022448"/>
    </source>
</evidence>
<proteinExistence type="predicted"/>
<dbReference type="STRING" id="1095776.SAMN04515672_3018"/>
<sequence>MEPTATRRTVLATGTATVGLLAGCVSGTGDDNEGGDDSDDGSTAVTMEPVGTVEFDSVPETWLAYESDYADMGVALGVGDGLQAVGEPYRFHTHYYDELDIPYPAEPTPLWNDGVDKELFYELDVDVHLVDPNWLEHNAAFGLDADDVSEIEEYVAPFVGNTIFRRTDEWHDYEYYTLYEAFEKVAQVFGREDRYEAFSTVHDELLAEIDASLPDEDDRPDGLLVFEGSNEPEEFSPYRISDEGAGNKHYRDLEIGDALEGTGIGGLSTSDRGTIDYEAILDVDPDAIFLRGHEDKSREEFEETVLEYMADHSVASDLTAVENEQVFRGGPIYQGPIYNLFVTERTALECYPDQFDGELFDRDRVAEIVRDGE</sequence>